<dbReference type="Proteomes" id="UP000192796">
    <property type="component" value="Unassembled WGS sequence"/>
</dbReference>
<evidence type="ECO:0000256" key="2">
    <source>
        <dbReference type="SAM" id="Phobius"/>
    </source>
</evidence>
<dbReference type="InterPro" id="IPR027463">
    <property type="entry name" value="AcrB_DN_DC_subdom"/>
</dbReference>
<dbReference type="OrthoDB" id="9758234at2"/>
<dbReference type="GO" id="GO:0005886">
    <property type="term" value="C:plasma membrane"/>
    <property type="evidence" value="ECO:0007669"/>
    <property type="project" value="TreeGrafter"/>
</dbReference>
<dbReference type="InterPro" id="IPR001036">
    <property type="entry name" value="Acrflvin-R"/>
</dbReference>
<dbReference type="RefSeq" id="WP_081155679.1">
    <property type="nucleotide sequence ID" value="NZ_LVYD01000113.1"/>
</dbReference>
<reference evidence="3 4" key="1">
    <citation type="submission" date="2016-03" db="EMBL/GenBank/DDBJ databases">
        <title>Niastella vici sp. nov., isolated from farmland soil.</title>
        <authorList>
            <person name="Chen L."/>
            <person name="Wang D."/>
            <person name="Yang S."/>
            <person name="Wang G."/>
        </authorList>
    </citation>
    <scope>NUCLEOTIDE SEQUENCE [LARGE SCALE GENOMIC DNA]</scope>
    <source>
        <strain evidence="3 4">DJ57</strain>
    </source>
</reference>
<dbReference type="EMBL" id="LVYD01000113">
    <property type="protein sequence ID" value="OQP57774.1"/>
    <property type="molecule type" value="Genomic_DNA"/>
</dbReference>
<evidence type="ECO:0000256" key="1">
    <source>
        <dbReference type="SAM" id="MobiDB-lite"/>
    </source>
</evidence>
<dbReference type="AlphaFoldDB" id="A0A1V9FHE2"/>
<feature type="transmembrane region" description="Helical" evidence="2">
    <location>
        <begin position="924"/>
        <end position="946"/>
    </location>
</feature>
<dbReference type="Gene3D" id="1.20.1640.10">
    <property type="entry name" value="Multidrug efflux transporter AcrB transmembrane domain"/>
    <property type="match status" value="2"/>
</dbReference>
<name>A0A1V9FHE2_9BACT</name>
<accession>A0A1V9FHE2</accession>
<proteinExistence type="predicted"/>
<dbReference type="SUPFAM" id="SSF82693">
    <property type="entry name" value="Multidrug efflux transporter AcrB pore domain, PN1, PN2, PC1 and PC2 subdomains"/>
    <property type="match status" value="2"/>
</dbReference>
<dbReference type="SUPFAM" id="SSF82714">
    <property type="entry name" value="Multidrug efflux transporter AcrB TolC docking domain, DN and DC subdomains"/>
    <property type="match status" value="2"/>
</dbReference>
<feature type="transmembrane region" description="Helical" evidence="2">
    <location>
        <begin position="462"/>
        <end position="489"/>
    </location>
</feature>
<keyword evidence="2" id="KW-0472">Membrane</keyword>
<feature type="transmembrane region" description="Helical" evidence="2">
    <location>
        <begin position="1001"/>
        <end position="1020"/>
    </location>
</feature>
<dbReference type="PRINTS" id="PR00702">
    <property type="entry name" value="ACRIFLAVINRP"/>
</dbReference>
<gene>
    <name evidence="3" type="ORF">A3860_09105</name>
</gene>
<dbReference type="Pfam" id="PF00873">
    <property type="entry name" value="ACR_tran"/>
    <property type="match status" value="1"/>
</dbReference>
<feature type="transmembrane region" description="Helical" evidence="2">
    <location>
        <begin position="359"/>
        <end position="379"/>
    </location>
</feature>
<dbReference type="Gene3D" id="3.30.70.1320">
    <property type="entry name" value="Multidrug efflux transporter AcrB pore domain like"/>
    <property type="match status" value="1"/>
</dbReference>
<keyword evidence="4" id="KW-1185">Reference proteome</keyword>
<dbReference type="Gene3D" id="3.30.70.1430">
    <property type="entry name" value="Multidrug efflux transporter AcrB pore domain"/>
    <property type="match status" value="2"/>
</dbReference>
<dbReference type="Gene3D" id="3.30.70.1440">
    <property type="entry name" value="Multidrug efflux transporter AcrB pore domain"/>
    <property type="match status" value="1"/>
</dbReference>
<dbReference type="Gene3D" id="3.30.2090.10">
    <property type="entry name" value="Multidrug efflux transporter AcrB TolC docking domain, DN and DC subdomains"/>
    <property type="match status" value="2"/>
</dbReference>
<evidence type="ECO:0000313" key="3">
    <source>
        <dbReference type="EMBL" id="OQP57774.1"/>
    </source>
</evidence>
<feature type="transmembrane region" description="Helical" evidence="2">
    <location>
        <begin position="333"/>
        <end position="352"/>
    </location>
</feature>
<feature type="transmembrane region" description="Helical" evidence="2">
    <location>
        <begin position="952"/>
        <end position="974"/>
    </location>
</feature>
<organism evidence="3 4">
    <name type="scientific">Niastella vici</name>
    <dbReference type="NCBI Taxonomy" id="1703345"/>
    <lineage>
        <taxon>Bacteria</taxon>
        <taxon>Pseudomonadati</taxon>
        <taxon>Bacteroidota</taxon>
        <taxon>Chitinophagia</taxon>
        <taxon>Chitinophagales</taxon>
        <taxon>Chitinophagaceae</taxon>
        <taxon>Niastella</taxon>
    </lineage>
</organism>
<feature type="transmembrane region" description="Helical" evidence="2">
    <location>
        <begin position="557"/>
        <end position="575"/>
    </location>
</feature>
<dbReference type="PANTHER" id="PTHR32063:SF8">
    <property type="entry name" value="CATION EFFLUX PROTEIN"/>
    <property type="match status" value="1"/>
</dbReference>
<protein>
    <submittedName>
        <fullName evidence="3">Acriflavin resistance protein</fullName>
    </submittedName>
</protein>
<dbReference type="SUPFAM" id="SSF82866">
    <property type="entry name" value="Multidrug efflux transporter AcrB transmembrane domain"/>
    <property type="match status" value="2"/>
</dbReference>
<sequence>MSLVSSALKKPISNIVIAISLLFFAVLATLKMPVDIFPQLNLPTIYVIESYGGMSAQQMEGFFSTRLQDQFLYVNGVKSISTKNIQGLTMLKLSFYEKTDMAEASAQVALQVNRAMKFFPPGALPPQVIRFDASSLPVGQLVISSKTRSLKEIYDLAATRIRPSFANVSGLTAPPPFGANSRSITVNVDPDKLRSYNLTPDEVVSALAKFNVMSPSGNLRLNNTMYVTTINTLIKDVTEFGDIPITTKNGVPVLIKDVARVADAADITVDYALINGKRSVYIPVVKTADASTWQVVKDLKAKLPDIQSLLPDDVKISYEFDQSVFVVNAVKSLATEGALGALLTGLMVLLFLRDWRSSLIVIITIPVSIFIGLLLLSLFGQTINIMTLSGLALAIGILVDQATVTIENIHQHLEMGKNKKQAIYDACEEIAFPLLLILLCILAVFAPSFLMTGVPKAMFLPLSLSIGFTMIVSYIAAQTLVPIFSNWLIKAERYQHYHHGHIHAHAAQALNDQEINQVNNHLENEKKEPEKNDLFERVKLRYMHFLQRGMKRRKATVIVYLASVLALAALGFVIIGKDMMPKLNNGQFQVRIKMPDGTRLERTEEKLRQVLTVIDKTVNHQVSISSAYIGLIPSSYGTSNLYIFNTGTHEAVLQVNLNEHYKVNMDELKDALRKNIRHEVPEVRVLFEPIDMTEKIMSQGAATPIEIRVAGKDMNEIEGYANKIVDSLKKIPYLRDVQIAQPLKFPVVSISIDRLKAAQMGLNVQDIARSVTASTSSSRFSEKNQWLDEAKAYTYQVQVQIPEYVMNTMDELREIPLVKGQSSPVLGDIATFKTTYVPGEYDRSGPRRFVTVNANIFKKDLGTATTDVQHALRSIGAPPKGLVAEVRGMSSLLTETLSSLQSGLLFAVLVMFLLLAANYQSFKLSLTVLSTVPAVITGSLAALLLTGSTLNLQSYMGMIMSTGVSVANAILIVTNAEKLRLEYRDATRAAVMSASIRLRPILMTSFAMIAGMVPMASGMGEAGEQSAPLGRAVIGGLAASTLAALLILPQVFAWVQKKSSYQSPSLMPEPEDREHSMNGKTNTHIHSTVNINA</sequence>
<keyword evidence="2" id="KW-1133">Transmembrane helix</keyword>
<evidence type="ECO:0000313" key="4">
    <source>
        <dbReference type="Proteomes" id="UP000192796"/>
    </source>
</evidence>
<feature type="transmembrane region" description="Helical" evidence="2">
    <location>
        <begin position="1032"/>
        <end position="1055"/>
    </location>
</feature>
<feature type="transmembrane region" description="Helical" evidence="2">
    <location>
        <begin position="385"/>
        <end position="409"/>
    </location>
</feature>
<dbReference type="PANTHER" id="PTHR32063">
    <property type="match status" value="1"/>
</dbReference>
<dbReference type="STRING" id="1703345.A3860_09105"/>
<feature type="transmembrane region" description="Helical" evidence="2">
    <location>
        <begin position="12"/>
        <end position="30"/>
    </location>
</feature>
<feature type="transmembrane region" description="Helical" evidence="2">
    <location>
        <begin position="430"/>
        <end position="450"/>
    </location>
</feature>
<feature type="transmembrane region" description="Helical" evidence="2">
    <location>
        <begin position="899"/>
        <end position="917"/>
    </location>
</feature>
<keyword evidence="2" id="KW-0812">Transmembrane</keyword>
<dbReference type="GO" id="GO:0042910">
    <property type="term" value="F:xenobiotic transmembrane transporter activity"/>
    <property type="evidence" value="ECO:0007669"/>
    <property type="project" value="TreeGrafter"/>
</dbReference>
<comment type="caution">
    <text evidence="3">The sequence shown here is derived from an EMBL/GenBank/DDBJ whole genome shotgun (WGS) entry which is preliminary data.</text>
</comment>
<feature type="region of interest" description="Disordered" evidence="1">
    <location>
        <begin position="1062"/>
        <end position="1082"/>
    </location>
</feature>